<comment type="caution">
    <text evidence="2">The sequence shown here is derived from an EMBL/GenBank/DDBJ whole genome shotgun (WGS) entry which is preliminary data.</text>
</comment>
<feature type="transmembrane region" description="Helical" evidence="1">
    <location>
        <begin position="105"/>
        <end position="126"/>
    </location>
</feature>
<feature type="transmembrane region" description="Helical" evidence="1">
    <location>
        <begin position="21"/>
        <end position="43"/>
    </location>
</feature>
<dbReference type="EMBL" id="BSDD01000003">
    <property type="protein sequence ID" value="GLH70069.1"/>
    <property type="molecule type" value="Genomic_DNA"/>
</dbReference>
<evidence type="ECO:0008006" key="4">
    <source>
        <dbReference type="Google" id="ProtNLM"/>
    </source>
</evidence>
<keyword evidence="1" id="KW-0472">Membrane</keyword>
<gene>
    <name evidence="2" type="ORF">GETHPA_16020</name>
</gene>
<dbReference type="RefSeq" id="WP_285724426.1">
    <property type="nucleotide sequence ID" value="NZ_BSDD01000003.1"/>
</dbReference>
<feature type="transmembrane region" description="Helical" evidence="1">
    <location>
        <begin position="132"/>
        <end position="158"/>
    </location>
</feature>
<keyword evidence="1" id="KW-0812">Transmembrane</keyword>
<reference evidence="2 3" key="1">
    <citation type="journal article" date="2023" name="Antonie Van Leeuwenhoek">
        <title>Mesoterricola silvestris gen. nov., sp. nov., Mesoterricola sediminis sp. nov., Geothrix oryzae sp. nov., Geothrix edaphica sp. nov., Geothrix rubra sp. nov., and Geothrix limicola sp. nov., six novel members of Acidobacteriota isolated from soils.</title>
        <authorList>
            <person name="Itoh H."/>
            <person name="Sugisawa Y."/>
            <person name="Mise K."/>
            <person name="Xu Z."/>
            <person name="Kuniyasu M."/>
            <person name="Ushijima N."/>
            <person name="Kawano K."/>
            <person name="Kobayashi E."/>
            <person name="Shiratori Y."/>
            <person name="Masuda Y."/>
            <person name="Senoo K."/>
        </authorList>
    </citation>
    <scope>NUCLEOTIDE SEQUENCE [LARGE SCALE GENOMIC DNA]</scope>
    <source>
        <strain evidence="2 3">Red803</strain>
    </source>
</reference>
<evidence type="ECO:0000256" key="1">
    <source>
        <dbReference type="SAM" id="Phobius"/>
    </source>
</evidence>
<protein>
    <recommendedName>
        <fullName evidence="4">DUF2975 domain-containing protein</fullName>
    </recommendedName>
</protein>
<evidence type="ECO:0000313" key="2">
    <source>
        <dbReference type="EMBL" id="GLH70069.1"/>
    </source>
</evidence>
<keyword evidence="3" id="KW-1185">Reference proteome</keyword>
<accession>A0ABQ5Q6D0</accession>
<evidence type="ECO:0000313" key="3">
    <source>
        <dbReference type="Proteomes" id="UP001165089"/>
    </source>
</evidence>
<keyword evidence="1" id="KW-1133">Transmembrane helix</keyword>
<proteinExistence type="predicted"/>
<dbReference type="Proteomes" id="UP001165089">
    <property type="component" value="Unassembled WGS sequence"/>
</dbReference>
<organism evidence="2 3">
    <name type="scientific">Geothrix rubra</name>
    <dbReference type="NCBI Taxonomy" id="2927977"/>
    <lineage>
        <taxon>Bacteria</taxon>
        <taxon>Pseudomonadati</taxon>
        <taxon>Acidobacteriota</taxon>
        <taxon>Holophagae</taxon>
        <taxon>Holophagales</taxon>
        <taxon>Holophagaceae</taxon>
        <taxon>Geothrix</taxon>
    </lineage>
</organism>
<sequence>MPPLTPDDRRQFQQAWTLTRLLAWVLCFGAPLVYVLVFAMTVVKGPVLPSLRLGVPWTHPAVLGSAFLAAGTLGATFLLGPLFMNQLRRDPTLSRAVAISRQATVVSCALLESVAIFGLVAGMLAGPGATPLALLLFLVPPAGYLILVPGPEAWLAVLEAGHRG</sequence>
<name>A0ABQ5Q6D0_9BACT</name>
<feature type="transmembrane region" description="Helical" evidence="1">
    <location>
        <begin position="63"/>
        <end position="84"/>
    </location>
</feature>